<dbReference type="InterPro" id="IPR036390">
    <property type="entry name" value="WH_DNA-bd_sf"/>
</dbReference>
<dbReference type="GO" id="GO:0006950">
    <property type="term" value="P:response to stress"/>
    <property type="evidence" value="ECO:0007669"/>
    <property type="project" value="TreeGrafter"/>
</dbReference>
<sequence>MPTPPKHLDYGVLNQLGGHLFRHAFLRGQQVFAEVFSKETITPLQFMTLELVSQNPGVTHSDICDAMASAPSVLTTMLKPLVRDGLLLRERIAGDGRRIGYRLSAEGEAWFRKIRPQIDAAEDKLFEGLAPAQREALLASLRHLTGRETQGGGND</sequence>
<dbReference type="GO" id="GO:0003700">
    <property type="term" value="F:DNA-binding transcription factor activity"/>
    <property type="evidence" value="ECO:0007669"/>
    <property type="project" value="InterPro"/>
</dbReference>
<name>A0A967CAG4_9PROT</name>
<dbReference type="AlphaFoldDB" id="A0A967CAG4"/>
<evidence type="ECO:0000313" key="2">
    <source>
        <dbReference type="EMBL" id="NIA67663.1"/>
    </source>
</evidence>
<proteinExistence type="predicted"/>
<dbReference type="Proteomes" id="UP000761264">
    <property type="component" value="Unassembled WGS sequence"/>
</dbReference>
<dbReference type="EMBL" id="JAAQPH010000002">
    <property type="protein sequence ID" value="NIA67663.1"/>
    <property type="molecule type" value="Genomic_DNA"/>
</dbReference>
<dbReference type="SUPFAM" id="SSF46785">
    <property type="entry name" value="Winged helix' DNA-binding domain"/>
    <property type="match status" value="1"/>
</dbReference>
<dbReference type="Pfam" id="PF01047">
    <property type="entry name" value="MarR"/>
    <property type="match status" value="1"/>
</dbReference>
<evidence type="ECO:0000313" key="3">
    <source>
        <dbReference type="Proteomes" id="UP000761264"/>
    </source>
</evidence>
<dbReference type="InterPro" id="IPR039422">
    <property type="entry name" value="MarR/SlyA-like"/>
</dbReference>
<dbReference type="SMART" id="SM00347">
    <property type="entry name" value="HTH_MARR"/>
    <property type="match status" value="1"/>
</dbReference>
<dbReference type="InterPro" id="IPR036388">
    <property type="entry name" value="WH-like_DNA-bd_sf"/>
</dbReference>
<keyword evidence="3" id="KW-1185">Reference proteome</keyword>
<gene>
    <name evidence="2" type="ORF">HBA54_03585</name>
</gene>
<evidence type="ECO:0000259" key="1">
    <source>
        <dbReference type="PROSITE" id="PS50995"/>
    </source>
</evidence>
<organism evidence="2 3">
    <name type="scientific">Pelagibius litoralis</name>
    <dbReference type="NCBI Taxonomy" id="374515"/>
    <lineage>
        <taxon>Bacteria</taxon>
        <taxon>Pseudomonadati</taxon>
        <taxon>Pseudomonadota</taxon>
        <taxon>Alphaproteobacteria</taxon>
        <taxon>Rhodospirillales</taxon>
        <taxon>Rhodovibrionaceae</taxon>
        <taxon>Pelagibius</taxon>
    </lineage>
</organism>
<dbReference type="PROSITE" id="PS50995">
    <property type="entry name" value="HTH_MARR_2"/>
    <property type="match status" value="1"/>
</dbReference>
<dbReference type="Gene3D" id="1.10.10.10">
    <property type="entry name" value="Winged helix-like DNA-binding domain superfamily/Winged helix DNA-binding domain"/>
    <property type="match status" value="1"/>
</dbReference>
<reference evidence="2" key="1">
    <citation type="submission" date="2020-03" db="EMBL/GenBank/DDBJ databases">
        <title>Genome of Pelagibius litoralis DSM 21314T.</title>
        <authorList>
            <person name="Wang G."/>
        </authorList>
    </citation>
    <scope>NUCLEOTIDE SEQUENCE</scope>
    <source>
        <strain evidence="2">DSM 21314</strain>
    </source>
</reference>
<dbReference type="PANTHER" id="PTHR33164:SF43">
    <property type="entry name" value="HTH-TYPE TRANSCRIPTIONAL REPRESSOR YETL"/>
    <property type="match status" value="1"/>
</dbReference>
<dbReference type="RefSeq" id="WP_167221429.1">
    <property type="nucleotide sequence ID" value="NZ_JAAQPH010000002.1"/>
</dbReference>
<dbReference type="InterPro" id="IPR000835">
    <property type="entry name" value="HTH_MarR-typ"/>
</dbReference>
<protein>
    <submittedName>
        <fullName evidence="2">MarR family transcriptional regulator</fullName>
    </submittedName>
</protein>
<feature type="domain" description="HTH marR-type" evidence="1">
    <location>
        <begin position="13"/>
        <end position="146"/>
    </location>
</feature>
<accession>A0A967CAG4</accession>
<comment type="caution">
    <text evidence="2">The sequence shown here is derived from an EMBL/GenBank/DDBJ whole genome shotgun (WGS) entry which is preliminary data.</text>
</comment>
<dbReference type="PANTHER" id="PTHR33164">
    <property type="entry name" value="TRANSCRIPTIONAL REGULATOR, MARR FAMILY"/>
    <property type="match status" value="1"/>
</dbReference>